<dbReference type="InterPro" id="IPR008949">
    <property type="entry name" value="Isoprenoid_synthase_dom_sf"/>
</dbReference>
<evidence type="ECO:0000256" key="1">
    <source>
        <dbReference type="ARBA" id="ARBA00004273"/>
    </source>
</evidence>
<evidence type="ECO:0000313" key="11">
    <source>
        <dbReference type="Proteomes" id="UP000007635"/>
    </source>
</evidence>
<sequence length="443" mass="50509">MYRIFASLILEAVWLDFRYCYECGSSPLICLSKYCVIFNVITTHRRVCISKCFTAHRKIFQQLSLNKTNDGRELYIRALSVVRGSVFVVTQGWKVKGNMAAGISAKRGLLRSEPSLYRALRRHVPPSRARTRGAASSAAADSQAYCLQLVRSRDYEGYVSSLLLPEEARRSSLALRAFNVELAQAGEGLRLPEDHRFDANAVLEDGRGRNLQRRASEAAGQRRAVAGKRRAEPCVRCLEGQINSVHHVLQAVRKHELTKRWLLRIITEREKDLDDRAYRNLQELETYSENTQSSLIYLLLESLGLKNVHADHAASHIGKAQGIVTCLRATPYHSSRRRVYLPMDVCMLHGASQEDFIRGGREQKVRDVVYDVASQAHVHLEHARSFSNNVPPAATLAFLQTVALEDYLQRVRRADFDVFHPSLKNRNPLVPFQMYLRSWRKTY</sequence>
<keyword evidence="3" id="KW-0809">Transit peptide</keyword>
<comment type="function">
    <text evidence="7">Involved in the assembly of mitochondrial NADH:ubiquinone oxidoreductase complex (complex I) at early stages. May play a role in the biogenesis of complex I subunit MT-ND1.</text>
</comment>
<dbReference type="Pfam" id="PF00494">
    <property type="entry name" value="SQS_PSY"/>
    <property type="match status" value="1"/>
</dbReference>
<dbReference type="InterPro" id="IPR002060">
    <property type="entry name" value="Squ/phyt_synthse"/>
</dbReference>
<feature type="chain" id="PRO_5043000170" description="NADH dehydrogenase (ubiquinone) complex I, assembly factor 6" evidence="9">
    <location>
        <begin position="21"/>
        <end position="443"/>
    </location>
</feature>
<evidence type="ECO:0000313" key="10">
    <source>
        <dbReference type="Ensembl" id="ENSGACP00000041271.1"/>
    </source>
</evidence>
<evidence type="ECO:0000256" key="3">
    <source>
        <dbReference type="ARBA" id="ARBA00022946"/>
    </source>
</evidence>
<organism evidence="10 11">
    <name type="scientific">Gasterosteus aculeatus aculeatus</name>
    <name type="common">three-spined stickleback</name>
    <dbReference type="NCBI Taxonomy" id="481459"/>
    <lineage>
        <taxon>Eukaryota</taxon>
        <taxon>Metazoa</taxon>
        <taxon>Chordata</taxon>
        <taxon>Craniata</taxon>
        <taxon>Vertebrata</taxon>
        <taxon>Euteleostomi</taxon>
        <taxon>Actinopterygii</taxon>
        <taxon>Neopterygii</taxon>
        <taxon>Teleostei</taxon>
        <taxon>Neoteleostei</taxon>
        <taxon>Acanthomorphata</taxon>
        <taxon>Eupercaria</taxon>
        <taxon>Perciformes</taxon>
        <taxon>Cottioidei</taxon>
        <taxon>Gasterosteales</taxon>
        <taxon>Gasterosteidae</taxon>
        <taxon>Gasterosteus</taxon>
    </lineage>
</organism>
<evidence type="ECO:0000256" key="2">
    <source>
        <dbReference type="ARBA" id="ARBA00022792"/>
    </source>
</evidence>
<proteinExistence type="inferred from homology"/>
<keyword evidence="5" id="KW-0472">Membrane</keyword>
<evidence type="ECO:0000256" key="7">
    <source>
        <dbReference type="ARBA" id="ARBA00056665"/>
    </source>
</evidence>
<keyword evidence="2" id="KW-0999">Mitochondrion inner membrane</keyword>
<evidence type="ECO:0000256" key="6">
    <source>
        <dbReference type="ARBA" id="ARBA00038273"/>
    </source>
</evidence>
<name>A0AAQ4PTS8_GASAC</name>
<comment type="subcellular location">
    <subcellularLocation>
        <location evidence="1">Mitochondrion inner membrane</location>
    </subcellularLocation>
</comment>
<reference evidence="10" key="2">
    <citation type="submission" date="2025-08" db="UniProtKB">
        <authorList>
            <consortium name="Ensembl"/>
        </authorList>
    </citation>
    <scope>IDENTIFICATION</scope>
</reference>
<dbReference type="Gene3D" id="1.10.600.10">
    <property type="entry name" value="Farnesyl Diphosphate Synthase"/>
    <property type="match status" value="1"/>
</dbReference>
<evidence type="ECO:0000256" key="4">
    <source>
        <dbReference type="ARBA" id="ARBA00023128"/>
    </source>
</evidence>
<evidence type="ECO:0000256" key="8">
    <source>
        <dbReference type="ARBA" id="ARBA00069034"/>
    </source>
</evidence>
<evidence type="ECO:0000256" key="9">
    <source>
        <dbReference type="SAM" id="SignalP"/>
    </source>
</evidence>
<accession>A0AAQ4PTS8</accession>
<keyword evidence="11" id="KW-1185">Reference proteome</keyword>
<protein>
    <recommendedName>
        <fullName evidence="8">NADH dehydrogenase (ubiquinone) complex I, assembly factor 6</fullName>
    </recommendedName>
</protein>
<dbReference type="GeneTree" id="ENSGT00510000048688"/>
<reference evidence="10 11" key="1">
    <citation type="journal article" date="2021" name="G3 (Bethesda)">
        <title>Improved contiguity of the threespine stickleback genome using long-read sequencing.</title>
        <authorList>
            <person name="Nath S."/>
            <person name="Shaw D.E."/>
            <person name="White M.A."/>
        </authorList>
    </citation>
    <scope>NUCLEOTIDE SEQUENCE [LARGE SCALE GENOMIC DNA]</scope>
    <source>
        <strain evidence="10 11">Lake Benthic</strain>
    </source>
</reference>
<dbReference type="PANTHER" id="PTHR21181:SF13">
    <property type="entry name" value="NADH DEHYDROGENASE (UBIQUINONE) COMPLEX I, ASSEMBLY FACTOR 6"/>
    <property type="match status" value="1"/>
</dbReference>
<comment type="similarity">
    <text evidence="6">Belongs to the NDUFAF6 family.</text>
</comment>
<feature type="signal peptide" evidence="9">
    <location>
        <begin position="1"/>
        <end position="20"/>
    </location>
</feature>
<keyword evidence="4" id="KW-0496">Mitochondrion</keyword>
<dbReference type="Proteomes" id="UP000007635">
    <property type="component" value="Chromosome XX"/>
</dbReference>
<evidence type="ECO:0000256" key="5">
    <source>
        <dbReference type="ARBA" id="ARBA00023136"/>
    </source>
</evidence>
<dbReference type="Ensembl" id="ENSGACT00000063734.1">
    <property type="protein sequence ID" value="ENSGACP00000041271.1"/>
    <property type="gene ID" value="ENSGACG00000017747.2"/>
</dbReference>
<dbReference type="AlphaFoldDB" id="A0AAQ4PTS8"/>
<dbReference type="GO" id="GO:0032981">
    <property type="term" value="P:mitochondrial respiratory chain complex I assembly"/>
    <property type="evidence" value="ECO:0007669"/>
    <property type="project" value="TreeGrafter"/>
</dbReference>
<dbReference type="PANTHER" id="PTHR21181">
    <property type="match status" value="1"/>
</dbReference>
<dbReference type="GO" id="GO:0005743">
    <property type="term" value="C:mitochondrial inner membrane"/>
    <property type="evidence" value="ECO:0007669"/>
    <property type="project" value="UniProtKB-SubCell"/>
</dbReference>
<dbReference type="SUPFAM" id="SSF48576">
    <property type="entry name" value="Terpenoid synthases"/>
    <property type="match status" value="1"/>
</dbReference>
<keyword evidence="9" id="KW-0732">Signal</keyword>
<reference evidence="10" key="3">
    <citation type="submission" date="2025-09" db="UniProtKB">
        <authorList>
            <consortium name="Ensembl"/>
        </authorList>
    </citation>
    <scope>IDENTIFICATION</scope>
</reference>
<dbReference type="FunFam" id="1.10.600.10:FF:000013">
    <property type="entry name" value="NADH dehydrogenase (ubiquinone) complex I, assembly factor 6"/>
    <property type="match status" value="1"/>
</dbReference>